<accession>A0A367EI20</accession>
<organism evidence="1 2">
    <name type="scientific">Streptomyces reniochalinae</name>
    <dbReference type="NCBI Taxonomy" id="2250578"/>
    <lineage>
        <taxon>Bacteria</taxon>
        <taxon>Bacillati</taxon>
        <taxon>Actinomycetota</taxon>
        <taxon>Actinomycetes</taxon>
        <taxon>Kitasatosporales</taxon>
        <taxon>Streptomycetaceae</taxon>
        <taxon>Streptomyces</taxon>
    </lineage>
</organism>
<evidence type="ECO:0000313" key="1">
    <source>
        <dbReference type="EMBL" id="RCG17007.1"/>
    </source>
</evidence>
<dbReference type="AlphaFoldDB" id="A0A367EI20"/>
<reference evidence="1 2" key="1">
    <citation type="submission" date="2018-06" db="EMBL/GenBank/DDBJ databases">
        <title>Streptomyces reniochalinae sp. nov. and Streptomyces diacarnus sp. nov. from marine sponges.</title>
        <authorList>
            <person name="Li L."/>
        </authorList>
    </citation>
    <scope>NUCLEOTIDE SEQUENCE [LARGE SCALE GENOMIC DNA]</scope>
    <source>
        <strain evidence="1 2">LHW50302</strain>
    </source>
</reference>
<keyword evidence="2" id="KW-1185">Reference proteome</keyword>
<dbReference type="EMBL" id="QOIM01000037">
    <property type="protein sequence ID" value="RCG17007.1"/>
    <property type="molecule type" value="Genomic_DNA"/>
</dbReference>
<sequence>MRCIVFRSLRTPFAGVFRPEDIRRGVVFGHECHEVEVEELHHSLGRYIAVEEDRNPVFVDELEHSTRDSWPTSGLYLVGADTRMQFSPDQSADGSS</sequence>
<evidence type="ECO:0000313" key="2">
    <source>
        <dbReference type="Proteomes" id="UP000253507"/>
    </source>
</evidence>
<name>A0A367EI20_9ACTN</name>
<dbReference type="Proteomes" id="UP000253507">
    <property type="component" value="Unassembled WGS sequence"/>
</dbReference>
<comment type="caution">
    <text evidence="1">The sequence shown here is derived from an EMBL/GenBank/DDBJ whole genome shotgun (WGS) entry which is preliminary data.</text>
</comment>
<protein>
    <submittedName>
        <fullName evidence="1">Uncharacterized protein</fullName>
    </submittedName>
</protein>
<gene>
    <name evidence="1" type="ORF">DQ392_18220</name>
</gene>
<proteinExistence type="predicted"/>